<evidence type="ECO:0000256" key="7">
    <source>
        <dbReference type="ARBA" id="ARBA00022598"/>
    </source>
</evidence>
<organism evidence="12 13">
    <name type="scientific">Mycolicibacterium arabiense</name>
    <dbReference type="NCBI Taxonomy" id="1286181"/>
    <lineage>
        <taxon>Bacteria</taxon>
        <taxon>Bacillati</taxon>
        <taxon>Actinomycetota</taxon>
        <taxon>Actinomycetes</taxon>
        <taxon>Mycobacteriales</taxon>
        <taxon>Mycobacteriaceae</taxon>
        <taxon>Mycolicibacterium</taxon>
    </lineage>
</organism>
<dbReference type="InterPro" id="IPR001242">
    <property type="entry name" value="Condensation_dom"/>
</dbReference>
<name>A0A7I7S7W2_9MYCO</name>
<dbReference type="Gene3D" id="3.30.559.10">
    <property type="entry name" value="Chloramphenicol acetyltransferase-like domain"/>
    <property type="match status" value="1"/>
</dbReference>
<dbReference type="InterPro" id="IPR057737">
    <property type="entry name" value="Condensation_MtbB-like"/>
</dbReference>
<dbReference type="InterPro" id="IPR020806">
    <property type="entry name" value="PKS_PP-bd"/>
</dbReference>
<feature type="domain" description="Carrier" evidence="11">
    <location>
        <begin position="5"/>
        <end position="78"/>
    </location>
</feature>
<dbReference type="PROSITE" id="PS00012">
    <property type="entry name" value="PHOSPHOPANTETHEINE"/>
    <property type="match status" value="1"/>
</dbReference>
<dbReference type="CDD" id="cd19535">
    <property type="entry name" value="Cyc_NRPS"/>
    <property type="match status" value="1"/>
</dbReference>
<evidence type="ECO:0000259" key="11">
    <source>
        <dbReference type="PROSITE" id="PS50075"/>
    </source>
</evidence>
<dbReference type="PROSITE" id="PS50075">
    <property type="entry name" value="CARRIER"/>
    <property type="match status" value="2"/>
</dbReference>
<geneLocation type="plasmid" evidence="13">
    <name>pjcm18538 dna</name>
</geneLocation>
<reference evidence="12 13" key="1">
    <citation type="journal article" date="2019" name="Emerg. Microbes Infect.">
        <title>Comprehensive subspecies identification of 175 nontuberculous mycobacteria species based on 7547 genomic profiles.</title>
        <authorList>
            <person name="Matsumoto Y."/>
            <person name="Kinjo T."/>
            <person name="Motooka D."/>
            <person name="Nabeya D."/>
            <person name="Jung N."/>
            <person name="Uechi K."/>
            <person name="Horii T."/>
            <person name="Iida T."/>
            <person name="Fujita J."/>
            <person name="Nakamura S."/>
        </authorList>
    </citation>
    <scope>NUCLEOTIDE SEQUENCE [LARGE SCALE GENOMIC DNA]</scope>
    <source>
        <strain evidence="12 13">JCM 18538</strain>
    </source>
</reference>
<keyword evidence="8" id="KW-0677">Repeat</keyword>
<dbReference type="SUPFAM" id="SSF56801">
    <property type="entry name" value="Acetyl-CoA synthetase-like"/>
    <property type="match status" value="1"/>
</dbReference>
<comment type="similarity">
    <text evidence="3">Belongs to the ATP-dependent AMP-binding enzyme family. MbtB subfamily.</text>
</comment>
<dbReference type="PANTHER" id="PTHR45527">
    <property type="entry name" value="NONRIBOSOMAL PEPTIDE SYNTHETASE"/>
    <property type="match status" value="1"/>
</dbReference>
<dbReference type="InterPro" id="IPR009081">
    <property type="entry name" value="PP-bd_ACP"/>
</dbReference>
<dbReference type="FunFam" id="3.40.50.12780:FF:000012">
    <property type="entry name" value="Non-ribosomal peptide synthetase"/>
    <property type="match status" value="1"/>
</dbReference>
<dbReference type="Pfam" id="PF00550">
    <property type="entry name" value="PP-binding"/>
    <property type="match status" value="2"/>
</dbReference>
<sequence>MGVAATTPQTVRDEVAELLGVSPEALDPTADLIASGLDSIRMMSLSGRWRKQGINVGFAALAASPTVESWVDLVAEHAPHLSVEAVAAEQDSTAGAAADDDPGTPFPLAPIQHAMWVGRHGEQELGGVAAHLYVEFDGDGVDPERLRMAAAKLAARHPMLRQEILPDGTQRISDRGLPVTVFDLRDLDDDTAEERLEATRDAKSHQLLDDAVLEISLSLLPGGRTRLHVDMDMQAADAVSYRNFMADLAALYRGADLPELGYTYREYRAELTATTPPPSEDDLRWWAERVPDLPEPPALPLVPRDEQVNPLRNIRLWHVFDVPTRDALFAAAHRRGLTPAMAIAASYANALAHWSTSARFLLNLPMFGREPYHPDVDKLVGDFTSSLMLDIDLTGTTTAAQRARAVQEVLHETAQHSAVSGLTVLRDVSRHRGTQTLATIVYTSALGLGDLFAGDVTDQFGEPVWTISQGPQVLLDAQATPLANGLMINWDVRVEAFPPGVPEAMFAYQVAELRRLATDDAAWDTADPPAVSEESRAVRSAANATAAPASGDNLVDGFFRNAERTPDAVAVIGSAGTLTYGELKDQVLSIAAALQSRGVHRGDVVAVMGPKNAEQIPALLAILTAGAAYLPIGVDQPAERAARILETGGVEFALVTGTELPDVLDVCGVPALTVADAEIVGDPAHLEPTAAAPKDLAYVLFTSGSTGEPKGVELTHDAVMNTLEFLYRHFEIGPDDRALALSHLESDMSVPDVFGTLRAGGAVVVVDEDQRRDPDAWARLIDEHRVSVVNFLPGWLEMLAEVPGSLASLRVVLAGGDWVRPDMVRALRDRVPGVRFAGLGGATETAVHGTIYEVGEDLDRDLPATWTSVPYGVPFPNNACRVVNVNGEDCPDWVPGELWFSGRGIARGYRGRPDLTAEKFVEYDGSTWYRSGDLVRYRPDGTLEFVGRADHRVKLSGYRIELGEVEAALSRVDGVAAAVAAVVPAGASGGGRDVLGAMVRIDDPAVDTETVAARVADILPPHMVPQLLVATDRIPFYNGKIDRRGITQQLVEAGVPAERSYRAPSTALQRALAAIIGEVLGRDDAGSGIGLDDDFFALGGDSVLATATVARIRDWLDTPTVMVPDVFATRTIEALAGRLTAREAGSDRLEQVAELYLEISDMDNAEVVSELERAAVQTQS</sequence>
<dbReference type="SUPFAM" id="SSF52777">
    <property type="entry name" value="CoA-dependent acyltransferases"/>
    <property type="match status" value="2"/>
</dbReference>
<dbReference type="InterPro" id="IPR020845">
    <property type="entry name" value="AMP-binding_CS"/>
</dbReference>
<evidence type="ECO:0000256" key="4">
    <source>
        <dbReference type="ARBA" id="ARBA00016743"/>
    </source>
</evidence>
<dbReference type="UniPathway" id="UPA00011"/>
<proteinExistence type="inferred from homology"/>
<evidence type="ECO:0000256" key="10">
    <source>
        <dbReference type="SAM" id="MobiDB-lite"/>
    </source>
</evidence>
<dbReference type="GO" id="GO:0044550">
    <property type="term" value="P:secondary metabolite biosynthetic process"/>
    <property type="evidence" value="ECO:0007669"/>
    <property type="project" value="TreeGrafter"/>
</dbReference>
<dbReference type="InterPro" id="IPR023213">
    <property type="entry name" value="CAT-like_dom_sf"/>
</dbReference>
<evidence type="ECO:0000256" key="3">
    <source>
        <dbReference type="ARBA" id="ARBA00007380"/>
    </source>
</evidence>
<dbReference type="SUPFAM" id="SSF47336">
    <property type="entry name" value="ACP-like"/>
    <property type="match status" value="2"/>
</dbReference>
<dbReference type="NCBIfam" id="TIGR01733">
    <property type="entry name" value="AA-adenyl-dom"/>
    <property type="match status" value="1"/>
</dbReference>
<dbReference type="PANTHER" id="PTHR45527:SF10">
    <property type="entry name" value="PYOCHELIN SYNTHASE PCHF"/>
    <property type="match status" value="1"/>
</dbReference>
<keyword evidence="13" id="KW-1185">Reference proteome</keyword>
<feature type="region of interest" description="Disordered" evidence="10">
    <location>
        <begin position="525"/>
        <end position="544"/>
    </location>
</feature>
<dbReference type="GO" id="GO:0016874">
    <property type="term" value="F:ligase activity"/>
    <property type="evidence" value="ECO:0007669"/>
    <property type="project" value="UniProtKB-KW"/>
</dbReference>
<dbReference type="FunFam" id="1.10.1200.10:FF:000016">
    <property type="entry name" value="Non-ribosomal peptide synthase"/>
    <property type="match status" value="1"/>
</dbReference>
<dbReference type="RefSeq" id="WP_235887345.1">
    <property type="nucleotide sequence ID" value="NZ_AP022593.1"/>
</dbReference>
<evidence type="ECO:0000256" key="5">
    <source>
        <dbReference type="ARBA" id="ARBA00022450"/>
    </source>
</evidence>
<keyword evidence="6" id="KW-0597">Phosphoprotein</keyword>
<evidence type="ECO:0000256" key="2">
    <source>
        <dbReference type="ARBA" id="ARBA00005102"/>
    </source>
</evidence>
<dbReference type="InterPro" id="IPR010071">
    <property type="entry name" value="AA_adenyl_dom"/>
</dbReference>
<keyword evidence="5" id="KW-0596">Phosphopantetheine</keyword>
<feature type="domain" description="Carrier" evidence="11">
    <location>
        <begin position="1063"/>
        <end position="1143"/>
    </location>
</feature>
<protein>
    <recommendedName>
        <fullName evidence="4">Phenyloxazoline synthase MbtB</fullName>
    </recommendedName>
    <alternativeName>
        <fullName evidence="9">Mycobactin synthetase protein B</fullName>
    </alternativeName>
</protein>
<dbReference type="FunFam" id="3.30.559.10:FF:000023">
    <property type="entry name" value="Non-ribosomal peptide synthetase"/>
    <property type="match status" value="1"/>
</dbReference>
<comment type="pathway">
    <text evidence="2">Siderophore biosynthesis; mycobactin biosynthesis.</text>
</comment>
<dbReference type="Gene3D" id="3.30.300.30">
    <property type="match status" value="1"/>
</dbReference>
<dbReference type="Gene3D" id="1.10.1200.10">
    <property type="entry name" value="ACP-like"/>
    <property type="match status" value="2"/>
</dbReference>
<dbReference type="AlphaFoldDB" id="A0A7I7S7W2"/>
<evidence type="ECO:0000256" key="1">
    <source>
        <dbReference type="ARBA" id="ARBA00001957"/>
    </source>
</evidence>
<dbReference type="InterPro" id="IPR000873">
    <property type="entry name" value="AMP-dep_synth/lig_dom"/>
</dbReference>
<evidence type="ECO:0000313" key="12">
    <source>
        <dbReference type="EMBL" id="BBY52570.1"/>
    </source>
</evidence>
<evidence type="ECO:0000313" key="13">
    <source>
        <dbReference type="Proteomes" id="UP000467428"/>
    </source>
</evidence>
<dbReference type="GO" id="GO:0005737">
    <property type="term" value="C:cytoplasm"/>
    <property type="evidence" value="ECO:0007669"/>
    <property type="project" value="TreeGrafter"/>
</dbReference>
<keyword evidence="7" id="KW-0436">Ligase</keyword>
<evidence type="ECO:0000256" key="6">
    <source>
        <dbReference type="ARBA" id="ARBA00022553"/>
    </source>
</evidence>
<dbReference type="FunFam" id="3.30.559.30:FF:000006">
    <property type="entry name" value="Yersiniabactin polyketide/non-ribosomal peptide synthetase"/>
    <property type="match status" value="1"/>
</dbReference>
<dbReference type="GO" id="GO:0031177">
    <property type="term" value="F:phosphopantetheine binding"/>
    <property type="evidence" value="ECO:0007669"/>
    <property type="project" value="InterPro"/>
</dbReference>
<gene>
    <name evidence="12" type="ORF">MARA_60380</name>
</gene>
<dbReference type="Pfam" id="PF00501">
    <property type="entry name" value="AMP-binding"/>
    <property type="match status" value="1"/>
</dbReference>
<dbReference type="Pfam" id="PF00668">
    <property type="entry name" value="Condensation"/>
    <property type="match status" value="1"/>
</dbReference>
<comment type="cofactor">
    <cofactor evidence="1">
        <name>pantetheine 4'-phosphate</name>
        <dbReference type="ChEBI" id="CHEBI:47942"/>
    </cofactor>
</comment>
<evidence type="ECO:0000256" key="8">
    <source>
        <dbReference type="ARBA" id="ARBA00022737"/>
    </source>
</evidence>
<dbReference type="InterPro" id="IPR036736">
    <property type="entry name" value="ACP-like_sf"/>
</dbReference>
<dbReference type="GO" id="GO:0043041">
    <property type="term" value="P:amino acid activation for nonribosomal peptide biosynthetic process"/>
    <property type="evidence" value="ECO:0007669"/>
    <property type="project" value="TreeGrafter"/>
</dbReference>
<dbReference type="Gene3D" id="3.40.50.12780">
    <property type="entry name" value="N-terminal domain of ligase-like"/>
    <property type="match status" value="1"/>
</dbReference>
<dbReference type="KEGG" id="marz:MARA_60380"/>
<evidence type="ECO:0000256" key="9">
    <source>
        <dbReference type="ARBA" id="ARBA00033440"/>
    </source>
</evidence>
<dbReference type="Proteomes" id="UP000467428">
    <property type="component" value="Chromosome"/>
</dbReference>
<dbReference type="GO" id="GO:0000036">
    <property type="term" value="F:acyl carrier activity"/>
    <property type="evidence" value="ECO:0007669"/>
    <property type="project" value="TreeGrafter"/>
</dbReference>
<dbReference type="InterPro" id="IPR006162">
    <property type="entry name" value="Ppantetheine_attach_site"/>
</dbReference>
<dbReference type="PROSITE" id="PS00455">
    <property type="entry name" value="AMP_BINDING"/>
    <property type="match status" value="1"/>
</dbReference>
<dbReference type="EMBL" id="AP022593">
    <property type="protein sequence ID" value="BBY52570.1"/>
    <property type="molecule type" value="Genomic_DNA"/>
</dbReference>
<dbReference type="Gene3D" id="3.30.559.30">
    <property type="entry name" value="Nonribosomal peptide synthetase, condensation domain"/>
    <property type="match status" value="1"/>
</dbReference>
<accession>A0A7I7S7W2</accession>
<dbReference type="SMART" id="SM00823">
    <property type="entry name" value="PKS_PP"/>
    <property type="match status" value="2"/>
</dbReference>
<dbReference type="InterPro" id="IPR045851">
    <property type="entry name" value="AMP-bd_C_sf"/>
</dbReference>
<dbReference type="InterPro" id="IPR042099">
    <property type="entry name" value="ANL_N_sf"/>
</dbReference>